<reference evidence="3" key="1">
    <citation type="submission" date="2017-02" db="UniProtKB">
        <authorList>
            <consortium name="WormBaseParasite"/>
        </authorList>
    </citation>
    <scope>IDENTIFICATION</scope>
</reference>
<dbReference type="AlphaFoldDB" id="A0A0N4WI50"/>
<dbReference type="SUPFAM" id="SSF56672">
    <property type="entry name" value="DNA/RNA polymerases"/>
    <property type="match status" value="1"/>
</dbReference>
<gene>
    <name evidence="1" type="ORF">HPLM_LOCUS10603</name>
</gene>
<dbReference type="EMBL" id="UZAF01017340">
    <property type="protein sequence ID" value="VDO40616.1"/>
    <property type="molecule type" value="Genomic_DNA"/>
</dbReference>
<proteinExistence type="predicted"/>
<dbReference type="WBParaSite" id="HPLM_0001061101-mRNA-1">
    <property type="protein sequence ID" value="HPLM_0001061101-mRNA-1"/>
    <property type="gene ID" value="HPLM_0001061101"/>
</dbReference>
<name>A0A0N4WI50_HAEPC</name>
<protein>
    <submittedName>
        <fullName evidence="1 3">Uncharacterized protein</fullName>
    </submittedName>
</protein>
<reference evidence="1 2" key="2">
    <citation type="submission" date="2018-11" db="EMBL/GenBank/DDBJ databases">
        <authorList>
            <consortium name="Pathogen Informatics"/>
        </authorList>
    </citation>
    <scope>NUCLEOTIDE SEQUENCE [LARGE SCALE GENOMIC DNA]</scope>
    <source>
        <strain evidence="1 2">MHpl1</strain>
    </source>
</reference>
<organism evidence="3">
    <name type="scientific">Haemonchus placei</name>
    <name type="common">Barber's pole worm</name>
    <dbReference type="NCBI Taxonomy" id="6290"/>
    <lineage>
        <taxon>Eukaryota</taxon>
        <taxon>Metazoa</taxon>
        <taxon>Ecdysozoa</taxon>
        <taxon>Nematoda</taxon>
        <taxon>Chromadorea</taxon>
        <taxon>Rhabditida</taxon>
        <taxon>Rhabditina</taxon>
        <taxon>Rhabditomorpha</taxon>
        <taxon>Strongyloidea</taxon>
        <taxon>Trichostrongylidae</taxon>
        <taxon>Haemonchus</taxon>
    </lineage>
</organism>
<evidence type="ECO:0000313" key="3">
    <source>
        <dbReference type="WBParaSite" id="HPLM_0001061101-mRNA-1"/>
    </source>
</evidence>
<dbReference type="InterPro" id="IPR043502">
    <property type="entry name" value="DNA/RNA_pol_sf"/>
</dbReference>
<evidence type="ECO:0000313" key="1">
    <source>
        <dbReference type="EMBL" id="VDO40616.1"/>
    </source>
</evidence>
<accession>A0A0N4WI50</accession>
<evidence type="ECO:0000313" key="2">
    <source>
        <dbReference type="Proteomes" id="UP000268014"/>
    </source>
</evidence>
<sequence length="116" mass="13396">MIIERSTSERASPVVLVRKTVRSMCSYCTTPTQKLIRCCKAYKVDDLPQLDMDSSYWQILLSTAAKEAGALTTLTTLHAAFHRFMDTLFHGLKNKEVFIYVHRGYPYCHDFRIETL</sequence>
<dbReference type="Proteomes" id="UP000268014">
    <property type="component" value="Unassembled WGS sequence"/>
</dbReference>
<keyword evidence="2" id="KW-1185">Reference proteome</keyword>